<dbReference type="OMA" id="QFIDERY"/>
<dbReference type="RefSeq" id="XP_022085856.1">
    <property type="nucleotide sequence ID" value="XM_022230164.1"/>
</dbReference>
<evidence type="ECO:0000256" key="1">
    <source>
        <dbReference type="SAM" id="MobiDB-lite"/>
    </source>
</evidence>
<evidence type="ECO:0000313" key="3">
    <source>
        <dbReference type="Proteomes" id="UP000694845"/>
    </source>
</evidence>
<evidence type="ECO:0000313" key="4">
    <source>
        <dbReference type="RefSeq" id="XP_022085856.1"/>
    </source>
</evidence>
<dbReference type="GO" id="GO:0004721">
    <property type="term" value="F:phosphoprotein phosphatase activity"/>
    <property type="evidence" value="ECO:0007669"/>
    <property type="project" value="InterPro"/>
</dbReference>
<keyword evidence="2" id="KW-0472">Membrane</keyword>
<dbReference type="Proteomes" id="UP000694845">
    <property type="component" value="Unplaced"/>
</dbReference>
<reference evidence="4" key="1">
    <citation type="submission" date="2025-08" db="UniProtKB">
        <authorList>
            <consortium name="RefSeq"/>
        </authorList>
    </citation>
    <scope>IDENTIFICATION</scope>
</reference>
<evidence type="ECO:0000256" key="2">
    <source>
        <dbReference type="SAM" id="Phobius"/>
    </source>
</evidence>
<dbReference type="PANTHER" id="PTHR31126:SF1">
    <property type="entry name" value="TYROSINE SPECIFIC PROTEIN PHOSPHATASES DOMAIN-CONTAINING PROTEIN"/>
    <property type="match status" value="1"/>
</dbReference>
<dbReference type="Gene3D" id="3.90.190.10">
    <property type="entry name" value="Protein tyrosine phosphatase superfamily"/>
    <property type="match status" value="1"/>
</dbReference>
<dbReference type="OrthoDB" id="9988524at2759"/>
<keyword evidence="2" id="KW-0812">Transmembrane</keyword>
<organism evidence="3 4">
    <name type="scientific">Acanthaster planci</name>
    <name type="common">Crown-of-thorns starfish</name>
    <dbReference type="NCBI Taxonomy" id="133434"/>
    <lineage>
        <taxon>Eukaryota</taxon>
        <taxon>Metazoa</taxon>
        <taxon>Echinodermata</taxon>
        <taxon>Eleutherozoa</taxon>
        <taxon>Asterozoa</taxon>
        <taxon>Asteroidea</taxon>
        <taxon>Valvatacea</taxon>
        <taxon>Valvatida</taxon>
        <taxon>Acanthasteridae</taxon>
        <taxon>Acanthaster</taxon>
    </lineage>
</organism>
<feature type="region of interest" description="Disordered" evidence="1">
    <location>
        <begin position="1"/>
        <end position="20"/>
    </location>
</feature>
<keyword evidence="3" id="KW-1185">Reference proteome</keyword>
<dbReference type="InterPro" id="IPR029021">
    <property type="entry name" value="Prot-tyrosine_phosphatase-like"/>
</dbReference>
<proteinExistence type="predicted"/>
<dbReference type="KEGG" id="aplc:110976677"/>
<sequence>MDSKSLPTSTTSDGDFVDSPARNMIPLDTVLNLRRIDTGGKLYRSARQDRASPDDIQRLDDLGIRTFFDMRSPSEYLGARHGLLKVRALDHCVRVVVPQLPNPKTKPYPTIGAIPLKDLSGKPVIKPKPSSQIPRQRYLVNMLPLTLVFAVFSIAPIYKSLLCIFVILIDAVLGTGHKYLLRFFSPEVNRVGMAGVYCSILENGGKQLCFILKTISDPANLPALLCCAHGKDRTGIVTAMILSILGKSDEYIAEDYALSVEGLKPVQSRVHGELVTQYNLDESFAMAKKETMLKTLALLRDRYGSVENFLESIGFSGEDQEKLRQVLS</sequence>
<dbReference type="InterPro" id="IPR026893">
    <property type="entry name" value="Tyr/Ser_Pase_IphP-type"/>
</dbReference>
<dbReference type="SUPFAM" id="SSF52799">
    <property type="entry name" value="(Phosphotyrosine protein) phosphatases II"/>
    <property type="match status" value="2"/>
</dbReference>
<feature type="transmembrane region" description="Helical" evidence="2">
    <location>
        <begin position="138"/>
        <end position="158"/>
    </location>
</feature>
<dbReference type="Pfam" id="PF13350">
    <property type="entry name" value="Y_phosphatase3"/>
    <property type="match status" value="1"/>
</dbReference>
<keyword evidence="2" id="KW-1133">Transmembrane helix</keyword>
<dbReference type="AlphaFoldDB" id="A0A8B7Y1M5"/>
<accession>A0A8B7Y1M5</accession>
<dbReference type="GeneID" id="110976677"/>
<feature type="compositionally biased region" description="Polar residues" evidence="1">
    <location>
        <begin position="1"/>
        <end position="13"/>
    </location>
</feature>
<protein>
    <submittedName>
        <fullName evidence="4">Uncharacterized protein LOC110976677</fullName>
    </submittedName>
</protein>
<dbReference type="PANTHER" id="PTHR31126">
    <property type="entry name" value="TYROSINE-PROTEIN PHOSPHATASE"/>
    <property type="match status" value="1"/>
</dbReference>
<name>A0A8B7Y1M5_ACAPL</name>
<gene>
    <name evidence="4" type="primary">LOC110976677</name>
</gene>